<evidence type="ECO:0000313" key="1">
    <source>
        <dbReference type="EMBL" id="KAH1091435.1"/>
    </source>
</evidence>
<keyword evidence="2" id="KW-1185">Reference proteome</keyword>
<proteinExistence type="predicted"/>
<dbReference type="Proteomes" id="UP000828251">
    <property type="component" value="Unassembled WGS sequence"/>
</dbReference>
<dbReference type="EMBL" id="JAIQCV010000006">
    <property type="protein sequence ID" value="KAH1091435.1"/>
    <property type="molecule type" value="Genomic_DNA"/>
</dbReference>
<dbReference type="OrthoDB" id="995524at2759"/>
<reference evidence="1 2" key="1">
    <citation type="journal article" date="2021" name="Plant Biotechnol. J.">
        <title>Multi-omics assisted identification of the key and species-specific regulatory components of drought-tolerant mechanisms in Gossypium stocksii.</title>
        <authorList>
            <person name="Yu D."/>
            <person name="Ke L."/>
            <person name="Zhang D."/>
            <person name="Wu Y."/>
            <person name="Sun Y."/>
            <person name="Mei J."/>
            <person name="Sun J."/>
            <person name="Sun Y."/>
        </authorList>
    </citation>
    <scope>NUCLEOTIDE SEQUENCE [LARGE SCALE GENOMIC DNA]</scope>
    <source>
        <strain evidence="2">cv. E1</strain>
        <tissue evidence="1">Leaf</tissue>
    </source>
</reference>
<accession>A0A9D4A7C4</accession>
<organism evidence="1 2">
    <name type="scientific">Gossypium stocksii</name>
    <dbReference type="NCBI Taxonomy" id="47602"/>
    <lineage>
        <taxon>Eukaryota</taxon>
        <taxon>Viridiplantae</taxon>
        <taxon>Streptophyta</taxon>
        <taxon>Embryophyta</taxon>
        <taxon>Tracheophyta</taxon>
        <taxon>Spermatophyta</taxon>
        <taxon>Magnoliopsida</taxon>
        <taxon>eudicotyledons</taxon>
        <taxon>Gunneridae</taxon>
        <taxon>Pentapetalae</taxon>
        <taxon>rosids</taxon>
        <taxon>malvids</taxon>
        <taxon>Malvales</taxon>
        <taxon>Malvaceae</taxon>
        <taxon>Malvoideae</taxon>
        <taxon>Gossypium</taxon>
    </lineage>
</organism>
<protein>
    <submittedName>
        <fullName evidence="1">Uncharacterized protein</fullName>
    </submittedName>
</protein>
<comment type="caution">
    <text evidence="1">The sequence shown here is derived from an EMBL/GenBank/DDBJ whole genome shotgun (WGS) entry which is preliminary data.</text>
</comment>
<dbReference type="AlphaFoldDB" id="A0A9D4A7C4"/>
<evidence type="ECO:0000313" key="2">
    <source>
        <dbReference type="Proteomes" id="UP000828251"/>
    </source>
</evidence>
<name>A0A9D4A7C4_9ROSI</name>
<sequence>MEAEDNWVELEVNTKIEIMFKSLTKEFAGFMAAYNLGNKVFTLTQLTKELQSYELVLNGGKSVKEKREANLVVSSSSSKGKQKAKGKKKRSLRFHLVWIGKRLGSQRILKRSNVSFAIWNDTSDQTVMSI</sequence>
<gene>
    <name evidence="1" type="ORF">J1N35_018692</name>
</gene>